<dbReference type="EMBL" id="KZ451980">
    <property type="protein sequence ID" value="PKA55280.1"/>
    <property type="molecule type" value="Genomic_DNA"/>
</dbReference>
<gene>
    <name evidence="16" type="primary">GLYRS-1</name>
    <name evidence="16" type="ORF">AXF42_Ash003917</name>
</gene>
<evidence type="ECO:0000256" key="10">
    <source>
        <dbReference type="ARBA" id="ARBA00022917"/>
    </source>
</evidence>
<dbReference type="FunFam" id="3.30.720.200:FF:000001">
    <property type="entry name" value="Glycine--tRNA ligase 2"/>
    <property type="match status" value="1"/>
</dbReference>
<dbReference type="EC" id="6.1.1.14" evidence="4"/>
<dbReference type="FunFam" id="3.30.930.10:FF:000010">
    <property type="entry name" value="Glycyl-tRNA synthetase 1"/>
    <property type="match status" value="1"/>
</dbReference>
<reference evidence="16 17" key="1">
    <citation type="journal article" date="2017" name="Nature">
        <title>The Apostasia genome and the evolution of orchids.</title>
        <authorList>
            <person name="Zhang G.Q."/>
            <person name="Liu K.W."/>
            <person name="Li Z."/>
            <person name="Lohaus R."/>
            <person name="Hsiao Y.Y."/>
            <person name="Niu S.C."/>
            <person name="Wang J.Y."/>
            <person name="Lin Y.C."/>
            <person name="Xu Q."/>
            <person name="Chen L.J."/>
            <person name="Yoshida K."/>
            <person name="Fujiwara S."/>
            <person name="Wang Z.W."/>
            <person name="Zhang Y.Q."/>
            <person name="Mitsuda N."/>
            <person name="Wang M."/>
            <person name="Liu G.H."/>
            <person name="Pecoraro L."/>
            <person name="Huang H.X."/>
            <person name="Xiao X.J."/>
            <person name="Lin M."/>
            <person name="Wu X.Y."/>
            <person name="Wu W.L."/>
            <person name="Chen Y.Y."/>
            <person name="Chang S.B."/>
            <person name="Sakamoto S."/>
            <person name="Ohme-Takagi M."/>
            <person name="Yagi M."/>
            <person name="Zeng S.J."/>
            <person name="Shen C.Y."/>
            <person name="Yeh C.M."/>
            <person name="Luo Y.B."/>
            <person name="Tsai W.C."/>
            <person name="Van de Peer Y."/>
            <person name="Liu Z.J."/>
        </authorList>
    </citation>
    <scope>NUCLEOTIDE SEQUENCE [LARGE SCALE GENOMIC DNA]</scope>
    <source>
        <strain evidence="17">cv. Shenzhen</strain>
        <tissue evidence="16">Stem</tissue>
    </source>
</reference>
<evidence type="ECO:0000256" key="11">
    <source>
        <dbReference type="ARBA" id="ARBA00023146"/>
    </source>
</evidence>
<dbReference type="Pfam" id="PF00587">
    <property type="entry name" value="tRNA-synt_2b"/>
    <property type="match status" value="1"/>
</dbReference>
<dbReference type="PROSITE" id="PS50862">
    <property type="entry name" value="AA_TRNA_LIGASE_II"/>
    <property type="match status" value="1"/>
</dbReference>
<evidence type="ECO:0000256" key="6">
    <source>
        <dbReference type="ARBA" id="ARBA00022598"/>
    </source>
</evidence>
<keyword evidence="7" id="KW-0808">Transferase</keyword>
<evidence type="ECO:0000256" key="4">
    <source>
        <dbReference type="ARBA" id="ARBA00012829"/>
    </source>
</evidence>
<dbReference type="Gene3D" id="3.30.40.230">
    <property type="match status" value="1"/>
</dbReference>
<dbReference type="Gene3D" id="3.30.930.10">
    <property type="entry name" value="Bira Bifunctional Protein, Domain 2"/>
    <property type="match status" value="1"/>
</dbReference>
<dbReference type="PRINTS" id="PR01043">
    <property type="entry name" value="TRNASYNTHGLY"/>
</dbReference>
<sequence>MPLSAQRCSSKSLTQSRSLLSLFLLPLRRLFSATSPAAPAVSPTMDFAGSEDALRGILAEKQAGVDAQAEAVRKLKAEAAAKPEIDAAVEALKVLKVEAAAVAKRLQAVAASGGGGGGDREAFRQAVVNTLERRLFYIASFKIYRGVAGLYDYGPPGCAVKSNVLAFWRQHFVLEENMLEVDCPCVTPEIVLKASGHVEKFTDLMVKDDKTGTCYRADHLLKDYCKEKLEKDLTLSAEKAAEFKHVLAVLDDFSAEELGAKLKEFGITAPDSKNPLSEPYPFNLMFQTSIGPSGLSPGYMRPETAQGIFVNFKDLYYYNGNKLPFAAAQIGQAFRNEISPRQGLLRVREFTLAEIEHFVDPEDKSHPKFVDVADLEFLMFPRELQLAGESAKLMLLGEAVRKGTVNNETLGYFIGRVYLFLTSLGIDKERLRFRQHLPNEMAHYAADCWDAEIECSHGWIECVGIADRSAYDLRAHSEKSGVPLVAHEKYPEPREVEKLVITPSKKELGLAFKGNQKMVVEALEAMSESEALEMKSALESKGELEFQVCNIGKSVSIKKNMVSISMEKKKEHQRVFTPSVIEPSFGIGRIIYCLFEHCFYTRPSKSEEEQLNVFRFPSLVAPIKCTVFPLIKSQKFDEAAKVISKSLTAAGISHIIDITGTSIGKRYARTDELGVPFAVTVDSTSTVTIRERDSKDQIRVNVDEVASVVKEVAEGQSTWADIMWRFPTHSVSHPDED</sequence>
<dbReference type="FunFam" id="3.30.40.230:FF:000001">
    <property type="entry name" value="Glycine--tRNA ligase"/>
    <property type="match status" value="1"/>
</dbReference>
<dbReference type="Gene3D" id="3.40.50.800">
    <property type="entry name" value="Anticodon-binding domain"/>
    <property type="match status" value="1"/>
</dbReference>
<evidence type="ECO:0000256" key="8">
    <source>
        <dbReference type="ARBA" id="ARBA00022741"/>
    </source>
</evidence>
<evidence type="ECO:0000256" key="12">
    <source>
        <dbReference type="ARBA" id="ARBA00030057"/>
    </source>
</evidence>
<dbReference type="InterPro" id="IPR004154">
    <property type="entry name" value="Anticodon-bd"/>
</dbReference>
<dbReference type="SUPFAM" id="SSF55681">
    <property type="entry name" value="Class II aaRS and biotin synthetases"/>
    <property type="match status" value="1"/>
</dbReference>
<comment type="similarity">
    <text evidence="2">Belongs to the class-II aminoacyl-tRNA synthetase family.</text>
</comment>
<evidence type="ECO:0000256" key="3">
    <source>
        <dbReference type="ARBA" id="ARBA00011738"/>
    </source>
</evidence>
<proteinExistence type="inferred from homology"/>
<keyword evidence="8" id="KW-0547">Nucleotide-binding</keyword>
<dbReference type="NCBIfam" id="NF003211">
    <property type="entry name" value="PRK04173.1"/>
    <property type="match status" value="1"/>
</dbReference>
<keyword evidence="11" id="KW-0030">Aminoacyl-tRNA synthetase</keyword>
<dbReference type="InterPro" id="IPR033731">
    <property type="entry name" value="GlyRS-like_core"/>
</dbReference>
<dbReference type="NCBIfam" id="TIGR00389">
    <property type="entry name" value="glyS_dimeric"/>
    <property type="match status" value="1"/>
</dbReference>
<dbReference type="InterPro" id="IPR009068">
    <property type="entry name" value="uS15_NS1_RNA-bd_sf"/>
</dbReference>
<dbReference type="GO" id="GO:0016740">
    <property type="term" value="F:transferase activity"/>
    <property type="evidence" value="ECO:0007669"/>
    <property type="project" value="UniProtKB-KW"/>
</dbReference>
<evidence type="ECO:0000259" key="14">
    <source>
        <dbReference type="PROSITE" id="PS50862"/>
    </source>
</evidence>
<dbReference type="PANTHER" id="PTHR10745">
    <property type="entry name" value="GLYCYL-TRNA SYNTHETASE/DNA POLYMERASE SUBUNIT GAMMA-2"/>
    <property type="match status" value="1"/>
</dbReference>
<dbReference type="PROSITE" id="PS51185">
    <property type="entry name" value="WHEP_TRS_2"/>
    <property type="match status" value="1"/>
</dbReference>
<name>A0A2I0AIB3_9ASPA</name>
<evidence type="ECO:0000313" key="17">
    <source>
        <dbReference type="Proteomes" id="UP000236161"/>
    </source>
</evidence>
<dbReference type="SMART" id="SM00991">
    <property type="entry name" value="WHEP-TRS"/>
    <property type="match status" value="1"/>
</dbReference>
<evidence type="ECO:0000256" key="2">
    <source>
        <dbReference type="ARBA" id="ARBA00008226"/>
    </source>
</evidence>
<accession>A0A2I0AIB3</accession>
<keyword evidence="17" id="KW-1185">Reference proteome</keyword>
<dbReference type="InterPro" id="IPR045864">
    <property type="entry name" value="aa-tRNA-synth_II/BPL/LPL"/>
</dbReference>
<keyword evidence="5" id="KW-0963">Cytoplasm</keyword>
<feature type="domain" description="WHEP-TRS" evidence="15">
    <location>
        <begin position="57"/>
        <end position="113"/>
    </location>
</feature>
<organism evidence="16 17">
    <name type="scientific">Apostasia shenzhenica</name>
    <dbReference type="NCBI Taxonomy" id="1088818"/>
    <lineage>
        <taxon>Eukaryota</taxon>
        <taxon>Viridiplantae</taxon>
        <taxon>Streptophyta</taxon>
        <taxon>Embryophyta</taxon>
        <taxon>Tracheophyta</taxon>
        <taxon>Spermatophyta</taxon>
        <taxon>Magnoliopsida</taxon>
        <taxon>Liliopsida</taxon>
        <taxon>Asparagales</taxon>
        <taxon>Orchidaceae</taxon>
        <taxon>Apostasioideae</taxon>
        <taxon>Apostasia</taxon>
    </lineage>
</organism>
<evidence type="ECO:0000256" key="1">
    <source>
        <dbReference type="ARBA" id="ARBA00004496"/>
    </source>
</evidence>
<evidence type="ECO:0000256" key="5">
    <source>
        <dbReference type="ARBA" id="ARBA00022490"/>
    </source>
</evidence>
<evidence type="ECO:0000313" key="16">
    <source>
        <dbReference type="EMBL" id="PKA55280.1"/>
    </source>
</evidence>
<dbReference type="Gene3D" id="1.10.287.10">
    <property type="entry name" value="S15/NS1, RNA-binding"/>
    <property type="match status" value="1"/>
</dbReference>
<dbReference type="GO" id="GO:0005524">
    <property type="term" value="F:ATP binding"/>
    <property type="evidence" value="ECO:0007669"/>
    <property type="project" value="UniProtKB-KW"/>
</dbReference>
<dbReference type="SUPFAM" id="SSF52954">
    <property type="entry name" value="Class II aaRS ABD-related"/>
    <property type="match status" value="1"/>
</dbReference>
<dbReference type="GO" id="GO:0070150">
    <property type="term" value="P:mitochondrial glycyl-tRNA aminoacylation"/>
    <property type="evidence" value="ECO:0007669"/>
    <property type="project" value="TreeGrafter"/>
</dbReference>
<dbReference type="OrthoDB" id="57698at2759"/>
<evidence type="ECO:0000256" key="9">
    <source>
        <dbReference type="ARBA" id="ARBA00022840"/>
    </source>
</evidence>
<dbReference type="InterPro" id="IPR006195">
    <property type="entry name" value="aa-tRNA-synth_II"/>
</dbReference>
<dbReference type="Proteomes" id="UP000236161">
    <property type="component" value="Unassembled WGS sequence"/>
</dbReference>
<dbReference type="CDD" id="cd00858">
    <property type="entry name" value="GlyRS_anticodon"/>
    <property type="match status" value="1"/>
</dbReference>
<dbReference type="InterPro" id="IPR000738">
    <property type="entry name" value="WHEP-TRS_dom"/>
</dbReference>
<comment type="catalytic activity">
    <reaction evidence="13">
        <text>tRNA(Gly) + glycine + ATP = glycyl-tRNA(Gly) + AMP + diphosphate</text>
        <dbReference type="Rhea" id="RHEA:16013"/>
        <dbReference type="Rhea" id="RHEA-COMP:9664"/>
        <dbReference type="Rhea" id="RHEA-COMP:9683"/>
        <dbReference type="ChEBI" id="CHEBI:30616"/>
        <dbReference type="ChEBI" id="CHEBI:33019"/>
        <dbReference type="ChEBI" id="CHEBI:57305"/>
        <dbReference type="ChEBI" id="CHEBI:78442"/>
        <dbReference type="ChEBI" id="CHEBI:78522"/>
        <dbReference type="ChEBI" id="CHEBI:456215"/>
        <dbReference type="EC" id="6.1.1.14"/>
    </reaction>
</comment>
<dbReference type="InterPro" id="IPR036621">
    <property type="entry name" value="Anticodon-bd_dom_sf"/>
</dbReference>
<dbReference type="InterPro" id="IPR027031">
    <property type="entry name" value="Gly-tRNA_synthase/POLG2"/>
</dbReference>
<evidence type="ECO:0000256" key="13">
    <source>
        <dbReference type="ARBA" id="ARBA00047937"/>
    </source>
</evidence>
<dbReference type="InterPro" id="IPR002315">
    <property type="entry name" value="tRNA-synt_gly"/>
</dbReference>
<dbReference type="Gene3D" id="3.30.720.200">
    <property type="match status" value="1"/>
</dbReference>
<evidence type="ECO:0000256" key="7">
    <source>
        <dbReference type="ARBA" id="ARBA00022679"/>
    </source>
</evidence>
<dbReference type="SUPFAM" id="SSF47060">
    <property type="entry name" value="S15/NS1 RNA-binding domain"/>
    <property type="match status" value="1"/>
</dbReference>
<dbReference type="FunFam" id="3.40.50.800:FF:000004">
    <property type="entry name" value="Glycine--tRNA ligase 2"/>
    <property type="match status" value="1"/>
</dbReference>
<dbReference type="AlphaFoldDB" id="A0A2I0AIB3"/>
<dbReference type="PANTHER" id="PTHR10745:SF0">
    <property type="entry name" value="GLYCINE--TRNA LIGASE"/>
    <property type="match status" value="1"/>
</dbReference>
<dbReference type="InterPro" id="IPR002314">
    <property type="entry name" value="aa-tRNA-synt_IIb"/>
</dbReference>
<dbReference type="GO" id="GO:0005739">
    <property type="term" value="C:mitochondrion"/>
    <property type="evidence" value="ECO:0007669"/>
    <property type="project" value="TreeGrafter"/>
</dbReference>
<keyword evidence="6 16" id="KW-0436">Ligase</keyword>
<feature type="domain" description="Aminoacyl-transfer RNA synthetases class-II family profile" evidence="14">
    <location>
        <begin position="262"/>
        <end position="603"/>
    </location>
</feature>
<keyword evidence="10" id="KW-0648">Protein biosynthesis</keyword>
<dbReference type="CDD" id="cd00774">
    <property type="entry name" value="GlyRS-like_core"/>
    <property type="match status" value="1"/>
</dbReference>
<dbReference type="STRING" id="1088818.A0A2I0AIB3"/>
<dbReference type="Pfam" id="PF03129">
    <property type="entry name" value="HGTP_anticodon"/>
    <property type="match status" value="1"/>
</dbReference>
<dbReference type="GO" id="GO:0004820">
    <property type="term" value="F:glycine-tRNA ligase activity"/>
    <property type="evidence" value="ECO:0007669"/>
    <property type="project" value="UniProtKB-EC"/>
</dbReference>
<protein>
    <recommendedName>
        <fullName evidence="4">glycine--tRNA ligase</fullName>
        <ecNumber evidence="4">6.1.1.14</ecNumber>
    </recommendedName>
    <alternativeName>
        <fullName evidence="12">Diadenosine tetraphosphate synthetase</fullName>
    </alternativeName>
</protein>
<evidence type="ECO:0000259" key="15">
    <source>
        <dbReference type="PROSITE" id="PS51185"/>
    </source>
</evidence>
<keyword evidence="9" id="KW-0067">ATP-binding</keyword>
<comment type="subcellular location">
    <subcellularLocation>
        <location evidence="1">Cytoplasm</location>
    </subcellularLocation>
</comment>
<comment type="subunit">
    <text evidence="3">Homodimer.</text>
</comment>